<dbReference type="GO" id="GO:0008694">
    <property type="term" value="F:4-hydroxy-3-polyprenylbenzoate decarboxylase activity"/>
    <property type="evidence" value="ECO:0007669"/>
    <property type="project" value="TreeGrafter"/>
</dbReference>
<dbReference type="InterPro" id="IPR002830">
    <property type="entry name" value="UbiD"/>
</dbReference>
<dbReference type="SUPFAM" id="SSF143968">
    <property type="entry name" value="UbiD C-terminal domain-like"/>
    <property type="match status" value="1"/>
</dbReference>
<dbReference type="PANTHER" id="PTHR30108">
    <property type="entry name" value="3-OCTAPRENYL-4-HYDROXYBENZOATE CARBOXY-LYASE-RELATED"/>
    <property type="match status" value="1"/>
</dbReference>
<dbReference type="Pfam" id="PF01977">
    <property type="entry name" value="UbiD"/>
    <property type="match status" value="1"/>
</dbReference>
<evidence type="ECO:0000313" key="5">
    <source>
        <dbReference type="Proteomes" id="UP000054618"/>
    </source>
</evidence>
<dbReference type="InterPro" id="IPR048304">
    <property type="entry name" value="UbiD_Rift_dom"/>
</dbReference>
<accession>A0A0W0Y0G9</accession>
<proteinExistence type="inferred from homology"/>
<dbReference type="SUPFAM" id="SSF50475">
    <property type="entry name" value="FMN-binding split barrel"/>
    <property type="match status" value="1"/>
</dbReference>
<name>A0A0W0Y0G9_9GAMM</name>
<dbReference type="EMBL" id="LNYS01000008">
    <property type="protein sequence ID" value="KTD50134.1"/>
    <property type="molecule type" value="Genomic_DNA"/>
</dbReference>
<dbReference type="RefSeq" id="WP_058507570.1">
    <property type="nucleotide sequence ID" value="NZ_CAAAIK010000001.1"/>
</dbReference>
<feature type="domain" description="3-octaprenyl-4-hydroxybenzoate carboxy-lyase-like Rift-related" evidence="2">
    <location>
        <begin position="93"/>
        <end position="288"/>
    </location>
</feature>
<comment type="caution">
    <text evidence="4">The sequence shown here is derived from an EMBL/GenBank/DDBJ whole genome shotgun (WGS) entry which is preliminary data.</text>
</comment>
<comment type="similarity">
    <text evidence="1">Belongs to the UbiD family.</text>
</comment>
<dbReference type="InterPro" id="IPR049381">
    <property type="entry name" value="UbiD-like_C"/>
</dbReference>
<dbReference type="Proteomes" id="UP000054618">
    <property type="component" value="Unassembled WGS sequence"/>
</dbReference>
<dbReference type="PANTHER" id="PTHR30108:SF17">
    <property type="entry name" value="FERULIC ACID DECARBOXYLASE 1"/>
    <property type="match status" value="1"/>
</dbReference>
<dbReference type="OrthoDB" id="9809841at2"/>
<dbReference type="Pfam" id="PF20696">
    <property type="entry name" value="UbiD_C"/>
    <property type="match status" value="1"/>
</dbReference>
<sequence>MNNLRDWLDRLFSTERLMICKTGADPKFEVMTWIEQFEGKKACFFPDPLGHSIPIVSGTLGQRAWAAEAMNVREDAMLGHIQNALHKPLPWVVVNQEQAPVHEIIHDKSIDLLKLFPIVTHHEKDIGPYITSGLVHGLNLKTGKQNTSINRLQVHAPDKLGILMLPRDLHAYYQDAERMGKPLPVTITIGHDPVTKMASQMIAPRDQSELEIAGALLGRPLSVVKSYTNDVYIPAEAEIAIEGLVLPGVRALEGPFGEFPKYYSGSSMLPVIQIQCITHRRKPIFETNHPSGLENVVLGGVPREASLLERIRVNFPNVIDIRLTTGGLGRYHLVVKMKKTNLGEAKNVICCAFGCHYDIKLVIVVDDDINIDDPNDIEWAIATRFQAERDLVVVNGALGSKLDPSIKKHMISSKVGIDATAYLDEIDKFYVTRVPSPAYYVFEEPGNQGIEAFKDYLAKPDNEPL</sequence>
<evidence type="ECO:0000259" key="2">
    <source>
        <dbReference type="Pfam" id="PF01977"/>
    </source>
</evidence>
<reference evidence="4 5" key="1">
    <citation type="submission" date="2015-11" db="EMBL/GenBank/DDBJ databases">
        <title>Genomic analysis of 38 Legionella species identifies large and diverse effector repertoires.</title>
        <authorList>
            <person name="Burstein D."/>
            <person name="Amaro F."/>
            <person name="Zusman T."/>
            <person name="Lifshitz Z."/>
            <person name="Cohen O."/>
            <person name="Gilbert J.A."/>
            <person name="Pupko T."/>
            <person name="Shuman H.A."/>
            <person name="Segal G."/>
        </authorList>
    </citation>
    <scope>NUCLEOTIDE SEQUENCE [LARGE SCALE GENOMIC DNA]</scope>
    <source>
        <strain evidence="4 5">CDC#1442-AUS-E</strain>
    </source>
</reference>
<feature type="domain" description="3-octaprenyl-4-hydroxybenzoate carboxy-lyase-like C-terminal" evidence="3">
    <location>
        <begin position="297"/>
        <end position="419"/>
    </location>
</feature>
<dbReference type="NCBIfam" id="TIGR00148">
    <property type="entry name" value="UbiD family decarboxylase"/>
    <property type="match status" value="1"/>
</dbReference>
<evidence type="ECO:0000256" key="1">
    <source>
        <dbReference type="ARBA" id="ARBA00010021"/>
    </source>
</evidence>
<protein>
    <submittedName>
        <fullName evidence="4">3-polyprenyl-4-hydroxybenzoate decarboxylase</fullName>
    </submittedName>
</protein>
<dbReference type="GO" id="GO:0005829">
    <property type="term" value="C:cytosol"/>
    <property type="evidence" value="ECO:0007669"/>
    <property type="project" value="TreeGrafter"/>
</dbReference>
<evidence type="ECO:0000259" key="3">
    <source>
        <dbReference type="Pfam" id="PF20696"/>
    </source>
</evidence>
<keyword evidence="5" id="KW-1185">Reference proteome</keyword>
<dbReference type="PATRIC" id="fig|45073.5.peg.1540"/>
<organism evidence="4 5">
    <name type="scientific">Legionella quinlivanii</name>
    <dbReference type="NCBI Taxonomy" id="45073"/>
    <lineage>
        <taxon>Bacteria</taxon>
        <taxon>Pseudomonadati</taxon>
        <taxon>Pseudomonadota</taxon>
        <taxon>Gammaproteobacteria</taxon>
        <taxon>Legionellales</taxon>
        <taxon>Legionellaceae</taxon>
        <taxon>Legionella</taxon>
    </lineage>
</organism>
<dbReference type="STRING" id="45073.Lqui_1459"/>
<dbReference type="Gene3D" id="3.40.1670.10">
    <property type="entry name" value="UbiD C-terminal domain-like"/>
    <property type="match status" value="1"/>
</dbReference>
<evidence type="ECO:0000313" key="4">
    <source>
        <dbReference type="EMBL" id="KTD50134.1"/>
    </source>
</evidence>
<gene>
    <name evidence="4" type="primary">ubiD_2</name>
    <name evidence="4" type="ORF">Lqui_1459</name>
</gene>
<dbReference type="AlphaFoldDB" id="A0A0W0Y0G9"/>
<dbReference type="FunFam" id="3.40.1670.10:FF:000003">
    <property type="entry name" value="Phenolic acid decarboxylase"/>
    <property type="match status" value="1"/>
</dbReference>
<dbReference type="GO" id="GO:0006744">
    <property type="term" value="P:ubiquinone biosynthetic process"/>
    <property type="evidence" value="ECO:0007669"/>
    <property type="project" value="TreeGrafter"/>
</dbReference>